<evidence type="ECO:0000313" key="2">
    <source>
        <dbReference type="EnsemblPlants" id="OBART06G15020.1"/>
    </source>
</evidence>
<reference evidence="2" key="1">
    <citation type="journal article" date="2009" name="Rice">
        <title>De Novo Next Generation Sequencing of Plant Genomes.</title>
        <authorList>
            <person name="Rounsley S."/>
            <person name="Marri P.R."/>
            <person name="Yu Y."/>
            <person name="He R."/>
            <person name="Sisneros N."/>
            <person name="Goicoechea J.L."/>
            <person name="Lee S.J."/>
            <person name="Angelova A."/>
            <person name="Kudrna D."/>
            <person name="Luo M."/>
            <person name="Affourtit J."/>
            <person name="Desany B."/>
            <person name="Knight J."/>
            <person name="Niazi F."/>
            <person name="Egholm M."/>
            <person name="Wing R.A."/>
        </authorList>
    </citation>
    <scope>NUCLEOTIDE SEQUENCE [LARGE SCALE GENOMIC DNA]</scope>
    <source>
        <strain evidence="2">cv. IRGC 105608</strain>
    </source>
</reference>
<dbReference type="HOGENOM" id="CLU_1888918_0_0_1"/>
<accession>A0A0D3GGP3</accession>
<evidence type="ECO:0000256" key="1">
    <source>
        <dbReference type="SAM" id="MobiDB-lite"/>
    </source>
</evidence>
<reference evidence="2" key="2">
    <citation type="submission" date="2015-03" db="UniProtKB">
        <authorList>
            <consortium name="EnsemblPlants"/>
        </authorList>
    </citation>
    <scope>IDENTIFICATION</scope>
</reference>
<proteinExistence type="predicted"/>
<feature type="region of interest" description="Disordered" evidence="1">
    <location>
        <begin position="1"/>
        <end position="46"/>
    </location>
</feature>
<dbReference type="EnsemblPlants" id="OBART06G15020.1">
    <property type="protein sequence ID" value="OBART06G15020.1"/>
    <property type="gene ID" value="OBART06G15020"/>
</dbReference>
<sequence length="135" mass="14071">MRSGGEAVPVTSWHRGGAAAAAVQGRGEPASRRSGGGGSGMMRSDEPIWHDIGYGHGADGRLRAQRWRAGGATAPPLLSSADGCDIGGSGSTQLWARKRRANAGWRSGGSTSITDRWRARHRRIQHGTARCGGNG</sequence>
<dbReference type="AlphaFoldDB" id="A0A0D3GGP3"/>
<organism evidence="2">
    <name type="scientific">Oryza barthii</name>
    <dbReference type="NCBI Taxonomy" id="65489"/>
    <lineage>
        <taxon>Eukaryota</taxon>
        <taxon>Viridiplantae</taxon>
        <taxon>Streptophyta</taxon>
        <taxon>Embryophyta</taxon>
        <taxon>Tracheophyta</taxon>
        <taxon>Spermatophyta</taxon>
        <taxon>Magnoliopsida</taxon>
        <taxon>Liliopsida</taxon>
        <taxon>Poales</taxon>
        <taxon>Poaceae</taxon>
        <taxon>BOP clade</taxon>
        <taxon>Oryzoideae</taxon>
        <taxon>Oryzeae</taxon>
        <taxon>Oryzinae</taxon>
        <taxon>Oryza</taxon>
    </lineage>
</organism>
<evidence type="ECO:0000313" key="3">
    <source>
        <dbReference type="Proteomes" id="UP000026960"/>
    </source>
</evidence>
<protein>
    <submittedName>
        <fullName evidence="2">Uncharacterized protein</fullName>
    </submittedName>
</protein>
<feature type="compositionally biased region" description="Low complexity" evidence="1">
    <location>
        <begin position="16"/>
        <end position="28"/>
    </location>
</feature>
<keyword evidence="3" id="KW-1185">Reference proteome</keyword>
<dbReference type="Proteomes" id="UP000026960">
    <property type="component" value="Chromosome 6"/>
</dbReference>
<dbReference type="Gramene" id="OBART06G15020.1">
    <property type="protein sequence ID" value="OBART06G15020.1"/>
    <property type="gene ID" value="OBART06G15020"/>
</dbReference>
<dbReference type="PaxDb" id="65489-OBART06G15020.1"/>
<name>A0A0D3GGP3_9ORYZ</name>